<sequence>MPQRILVLGASGYIGQHLVRTLSQQGHQILAAARHVDRLAKLQLANVSCHKVDLSWPDNLPALLQDIDTVYFLVHSMGEGGDFIAQERQVALNVRDALREVPVKQLIFLSSLQAPPHEQSDHLRARQATADILREANVPVTELRAGIIVGAGSAAFEVMRDMVYNLPVLTPPRWVRSRTTPIALENLLHYLVALLDHPASEHRIFEAAGPEVLSYQQQFEHFMAVSGKRRWLIPIPPPHPLDFGVVSQCDYFRTAHHRQGVDSGAETRSAGG</sequence>
<dbReference type="PANTHER" id="PTHR12126">
    <property type="entry name" value="NADH-UBIQUINONE OXIDOREDUCTASE 39 KDA SUBUNIT-RELATED"/>
    <property type="match status" value="1"/>
</dbReference>
<evidence type="ECO:0000259" key="1">
    <source>
        <dbReference type="Pfam" id="PF13460"/>
    </source>
</evidence>
<dbReference type="EMBL" id="UARS01000004">
    <property type="protein sequence ID" value="SPW39911.1"/>
    <property type="molecule type" value="Genomic_DNA"/>
</dbReference>
<dbReference type="InterPro" id="IPR016040">
    <property type="entry name" value="NAD(P)-bd_dom"/>
</dbReference>
<dbReference type="GO" id="GO:0044877">
    <property type="term" value="F:protein-containing complex binding"/>
    <property type="evidence" value="ECO:0007669"/>
    <property type="project" value="TreeGrafter"/>
</dbReference>
<feature type="domain" description="NAD(P)-binding" evidence="1">
    <location>
        <begin position="9"/>
        <end position="148"/>
    </location>
</feature>
<dbReference type="InterPro" id="IPR051207">
    <property type="entry name" value="ComplexI_NDUFA9_subunit"/>
</dbReference>
<reference evidence="2 3" key="1">
    <citation type="submission" date="2018-06" db="EMBL/GenBank/DDBJ databases">
        <authorList>
            <consortium name="Pathogen Informatics"/>
            <person name="Doyle S."/>
        </authorList>
    </citation>
    <scope>NUCLEOTIDE SEQUENCE [LARGE SCALE GENOMIC DNA]</scope>
    <source>
        <strain evidence="2 3">NCTC11126</strain>
    </source>
</reference>
<evidence type="ECO:0000313" key="3">
    <source>
        <dbReference type="Proteomes" id="UP000250561"/>
    </source>
</evidence>
<dbReference type="SUPFAM" id="SSF51735">
    <property type="entry name" value="NAD(P)-binding Rossmann-fold domains"/>
    <property type="match status" value="1"/>
</dbReference>
<dbReference type="AlphaFoldDB" id="A0A2X1K7C9"/>
<name>A0A2X1K7C9_ECOLX</name>
<dbReference type="Proteomes" id="UP000250561">
    <property type="component" value="Unassembled WGS sequence"/>
</dbReference>
<dbReference type="Gene3D" id="3.40.50.720">
    <property type="entry name" value="NAD(P)-binding Rossmann-like Domain"/>
    <property type="match status" value="1"/>
</dbReference>
<evidence type="ECO:0000313" key="2">
    <source>
        <dbReference type="EMBL" id="SPW39911.1"/>
    </source>
</evidence>
<dbReference type="Pfam" id="PF13460">
    <property type="entry name" value="NAD_binding_10"/>
    <property type="match status" value="1"/>
</dbReference>
<proteinExistence type="predicted"/>
<organism evidence="2 3">
    <name type="scientific">Escherichia coli</name>
    <dbReference type="NCBI Taxonomy" id="562"/>
    <lineage>
        <taxon>Bacteria</taxon>
        <taxon>Pseudomonadati</taxon>
        <taxon>Pseudomonadota</taxon>
        <taxon>Gammaproteobacteria</taxon>
        <taxon>Enterobacterales</taxon>
        <taxon>Enterobacteriaceae</taxon>
        <taxon>Escherichia</taxon>
    </lineage>
</organism>
<gene>
    <name evidence="2" type="primary">ybjT_1</name>
    <name evidence="2" type="ORF">NCTC11126_01250</name>
</gene>
<dbReference type="PANTHER" id="PTHR12126:SF11">
    <property type="entry name" value="NADH DEHYDROGENASE [UBIQUINONE] 1 ALPHA SUBCOMPLEX SUBUNIT 9, MITOCHONDRIAL"/>
    <property type="match status" value="1"/>
</dbReference>
<protein>
    <submittedName>
        <fullName evidence="2">NAD(P)-binding Rossmann-fold domain</fullName>
    </submittedName>
</protein>
<accession>A0A2X1K7C9</accession>
<dbReference type="InterPro" id="IPR036291">
    <property type="entry name" value="NAD(P)-bd_dom_sf"/>
</dbReference>